<evidence type="ECO:0000259" key="6">
    <source>
        <dbReference type="Pfam" id="PF05843"/>
    </source>
</evidence>
<dbReference type="Proteomes" id="UP001497600">
    <property type="component" value="Chromosome D"/>
</dbReference>
<accession>A0ABP0EFN1</accession>
<feature type="domain" description="Suppressor of forked" evidence="6">
    <location>
        <begin position="15"/>
        <end position="624"/>
    </location>
</feature>
<dbReference type="InterPro" id="IPR008847">
    <property type="entry name" value="Suf"/>
</dbReference>
<comment type="function">
    <text evidence="4">Component of the cleavage factor IA (CFIA) complex, which is involved in the endonucleolytic cleavage during polyadenylation-dependent pre-mRNA 3'-end formation.</text>
</comment>
<protein>
    <recommendedName>
        <fullName evidence="3 4">mRNA 3'-end-processing protein RNA14</fullName>
    </recommendedName>
</protein>
<gene>
    <name evidence="7" type="primary">RNA14</name>
    <name evidence="7" type="ORF">CAAN4_D09142</name>
</gene>
<keyword evidence="8" id="KW-1185">Reference proteome</keyword>
<evidence type="ECO:0000256" key="3">
    <source>
        <dbReference type="ARBA" id="ARBA00026188"/>
    </source>
</evidence>
<dbReference type="InterPro" id="IPR045243">
    <property type="entry name" value="Rna14-like"/>
</dbReference>
<evidence type="ECO:0000256" key="1">
    <source>
        <dbReference type="ARBA" id="ARBA00022737"/>
    </source>
</evidence>
<evidence type="ECO:0000256" key="5">
    <source>
        <dbReference type="SAM" id="MobiDB-lite"/>
    </source>
</evidence>
<keyword evidence="4" id="KW-0963">Cytoplasm</keyword>
<dbReference type="SMART" id="SM00386">
    <property type="entry name" value="HAT"/>
    <property type="match status" value="6"/>
</dbReference>
<dbReference type="PANTHER" id="PTHR19980">
    <property type="entry name" value="RNA CLEAVAGE STIMULATION FACTOR"/>
    <property type="match status" value="1"/>
</dbReference>
<evidence type="ECO:0000313" key="8">
    <source>
        <dbReference type="Proteomes" id="UP001497600"/>
    </source>
</evidence>
<feature type="compositionally biased region" description="Low complexity" evidence="5">
    <location>
        <begin position="696"/>
        <end position="710"/>
    </location>
</feature>
<name>A0ABP0EFN1_9ASCO</name>
<dbReference type="InterPro" id="IPR011990">
    <property type="entry name" value="TPR-like_helical_dom_sf"/>
</dbReference>
<evidence type="ECO:0000313" key="7">
    <source>
        <dbReference type="EMBL" id="CAK7904382.1"/>
    </source>
</evidence>
<dbReference type="EMBL" id="OZ004256">
    <property type="protein sequence ID" value="CAK7904382.1"/>
    <property type="molecule type" value="Genomic_DNA"/>
</dbReference>
<keyword evidence="4" id="KW-0507">mRNA processing</keyword>
<dbReference type="Gene3D" id="1.25.40.1040">
    <property type="match status" value="1"/>
</dbReference>
<keyword evidence="2 4" id="KW-0539">Nucleus</keyword>
<feature type="region of interest" description="Disordered" evidence="5">
    <location>
        <begin position="384"/>
        <end position="411"/>
    </location>
</feature>
<keyword evidence="1" id="KW-0677">Repeat</keyword>
<feature type="region of interest" description="Disordered" evidence="5">
    <location>
        <begin position="644"/>
        <end position="710"/>
    </location>
</feature>
<dbReference type="Pfam" id="PF05843">
    <property type="entry name" value="Suf"/>
    <property type="match status" value="1"/>
</dbReference>
<reference evidence="7 8" key="1">
    <citation type="submission" date="2024-01" db="EMBL/GenBank/DDBJ databases">
        <authorList>
            <consortium name="Genoscope - CEA"/>
            <person name="William W."/>
        </authorList>
    </citation>
    <scope>NUCLEOTIDE SEQUENCE [LARGE SCALE GENOMIC DNA]</scope>
    <source>
        <strain evidence="7 8">29B2s-10</strain>
    </source>
</reference>
<dbReference type="SUPFAM" id="SSF48452">
    <property type="entry name" value="TPR-like"/>
    <property type="match status" value="2"/>
</dbReference>
<dbReference type="PANTHER" id="PTHR19980:SF0">
    <property type="entry name" value="CLEAVAGE STIMULATION FACTOR SUBUNIT 3"/>
    <property type="match status" value="1"/>
</dbReference>
<feature type="compositionally biased region" description="Polar residues" evidence="5">
    <location>
        <begin position="660"/>
        <end position="695"/>
    </location>
</feature>
<comment type="subcellular location">
    <subcellularLocation>
        <location evidence="4">Nucleus</location>
    </subcellularLocation>
    <subcellularLocation>
        <location evidence="4">Cytoplasm</location>
    </subcellularLocation>
    <text evidence="4">Nucleus and/or cytoplasm.</text>
</comment>
<dbReference type="InterPro" id="IPR003107">
    <property type="entry name" value="HAT"/>
</dbReference>
<organism evidence="7 8">
    <name type="scientific">[Candida] anglica</name>
    <dbReference type="NCBI Taxonomy" id="148631"/>
    <lineage>
        <taxon>Eukaryota</taxon>
        <taxon>Fungi</taxon>
        <taxon>Dikarya</taxon>
        <taxon>Ascomycota</taxon>
        <taxon>Saccharomycotina</taxon>
        <taxon>Pichiomycetes</taxon>
        <taxon>Debaryomycetaceae</taxon>
        <taxon>Kurtzmaniella</taxon>
    </lineage>
</organism>
<proteinExistence type="predicted"/>
<evidence type="ECO:0000256" key="2">
    <source>
        <dbReference type="ARBA" id="ARBA00023242"/>
    </source>
</evidence>
<evidence type="ECO:0000256" key="4">
    <source>
        <dbReference type="RuleBase" id="RU369035"/>
    </source>
</evidence>
<sequence length="757" mass="87612">MFIQSDMNKRLSLDVIGQLEDDLESDPLNYGKWTKLIKQVLAKDKEEQVRSVMTKYLNIFKFDGDQWCNYVNYELNRGEFTKVEDLFKKCLAVTTHVPLCRLYVSYVRRVNDVITGGDSARGIVIQAFEFAVKRVGIDLASSELWEDYLGFLKAWTPAQTWEQQQKNDLIRKVYKRLLSIPTEKLEKLWPIYTNWENEVNPITAKKFIGEKSAEYMLARSWYTEWTNITEKKLRRTIVPYSLNDEDIVNKELVRKQLSLWYAWIDLEKKNKLELKDDSLVQQRIEYVYKQAVTTLPFAPELWFKFNKFWLSSNEEANINKCIDLLSESLVLNTRSCLLTFQLSELYEKDNSVNKATETFDNLIRILMSDYENVTKQIDSIKENIPKDTTALQSNEGDNSDKPDDEDENQPTQISGIHKLSQHEVERMAKLTESQLQLIKVITLVYTKLMILCKRTGGVKEARIIFRTGRQNFPAIGYDFYVSSALMEYYADNKSVANKIFAHGMKSFNEDGRYLLKYLDYMIMINDVENMRVLFEQGLTTLLKQITAEGEGVDTTSKSPAQLWQEKVKERDIKEKKECIKEMFKKFSKFETNYGDLNAVRSLENRYEQYFPDDDALNLFVDRYRDPGSVDVIRVYDLGLSDVDEEEQGLTSNKRRKIVKSESNGTSESQLPALETIQQATSGSYNNAGNVNGNTLQPSEQQPQQQQARTQPFVGSTTYNLLRALPSASYFGPPKDQVFDAGKLVELFSNLPKIPGVE</sequence>